<accession>A0A8S9V4S2</accession>
<feature type="non-terminal residue" evidence="2">
    <location>
        <position position="1"/>
    </location>
</feature>
<evidence type="ECO:0000256" key="1">
    <source>
        <dbReference type="SAM" id="MobiDB-lite"/>
    </source>
</evidence>
<dbReference type="Proteomes" id="UP000704712">
    <property type="component" value="Unassembled WGS sequence"/>
</dbReference>
<reference evidence="2" key="1">
    <citation type="submission" date="2020-03" db="EMBL/GenBank/DDBJ databases">
        <title>Hybrid Assembly of Korean Phytophthora infestans isolates.</title>
        <authorList>
            <person name="Prokchorchik M."/>
            <person name="Lee Y."/>
            <person name="Seo J."/>
            <person name="Cho J.-H."/>
            <person name="Park Y.-E."/>
            <person name="Jang D.-C."/>
            <person name="Im J.-S."/>
            <person name="Choi J.-G."/>
            <person name="Park H.-J."/>
            <person name="Lee G.-B."/>
            <person name="Lee Y.-G."/>
            <person name="Hong S.-Y."/>
            <person name="Cho K."/>
            <person name="Sohn K.H."/>
        </authorList>
    </citation>
    <scope>NUCLEOTIDE SEQUENCE</scope>
    <source>
        <strain evidence="2">KR_2_A2</strain>
    </source>
</reference>
<dbReference type="AlphaFoldDB" id="A0A8S9V4S2"/>
<comment type="caution">
    <text evidence="2">The sequence shown here is derived from an EMBL/GenBank/DDBJ whole genome shotgun (WGS) entry which is preliminary data.</text>
</comment>
<organism evidence="2 3">
    <name type="scientific">Phytophthora infestans</name>
    <name type="common">Potato late blight agent</name>
    <name type="synonym">Botrytis infestans</name>
    <dbReference type="NCBI Taxonomy" id="4787"/>
    <lineage>
        <taxon>Eukaryota</taxon>
        <taxon>Sar</taxon>
        <taxon>Stramenopiles</taxon>
        <taxon>Oomycota</taxon>
        <taxon>Peronosporomycetes</taxon>
        <taxon>Peronosporales</taxon>
        <taxon>Peronosporaceae</taxon>
        <taxon>Phytophthora</taxon>
    </lineage>
</organism>
<feature type="compositionally biased region" description="Polar residues" evidence="1">
    <location>
        <begin position="16"/>
        <end position="35"/>
    </location>
</feature>
<feature type="region of interest" description="Disordered" evidence="1">
    <location>
        <begin position="1"/>
        <end position="75"/>
    </location>
</feature>
<feature type="compositionally biased region" description="Basic and acidic residues" evidence="1">
    <location>
        <begin position="38"/>
        <end position="57"/>
    </location>
</feature>
<dbReference type="EMBL" id="JAACNO010000455">
    <property type="protein sequence ID" value="KAF4147513.1"/>
    <property type="molecule type" value="Genomic_DNA"/>
</dbReference>
<proteinExistence type="predicted"/>
<evidence type="ECO:0000313" key="2">
    <source>
        <dbReference type="EMBL" id="KAF4147513.1"/>
    </source>
</evidence>
<evidence type="ECO:0000313" key="3">
    <source>
        <dbReference type="Proteomes" id="UP000704712"/>
    </source>
</evidence>
<sequence length="176" mass="19671">PPLHHTAHKFHPFDMKTNSESTPSLSEELVSSTDPSDLDLHKPVAAENEERQARPPDPHLPAAAPFTKRKRTEDDTFALDEKTAMTNARILRESMALCPSQKKPLKTKYNPYPRCFGIFRDANASRIAGSTAKAVWFELLKNLNRIKSPNGTNEVFDKLSSLLGDETSTIPLRSAF</sequence>
<feature type="non-terminal residue" evidence="2">
    <location>
        <position position="176"/>
    </location>
</feature>
<gene>
    <name evidence="2" type="ORF">GN958_ATG03283</name>
</gene>
<feature type="compositionally biased region" description="Basic residues" evidence="1">
    <location>
        <begin position="1"/>
        <end position="10"/>
    </location>
</feature>
<protein>
    <submittedName>
        <fullName evidence="2">Uncharacterized protein</fullName>
    </submittedName>
</protein>
<name>A0A8S9V4S2_PHYIN</name>